<gene>
    <name evidence="8" type="primary">pspC</name>
    <name evidence="8" type="ORF">FMM06_15100</name>
</gene>
<dbReference type="NCBIfam" id="TIGR02978">
    <property type="entry name" value="phageshock_pspC"/>
    <property type="match status" value="1"/>
</dbReference>
<keyword evidence="5 6" id="KW-0472">Membrane</keyword>
<dbReference type="OrthoDB" id="7359894at2"/>
<keyword evidence="4 6" id="KW-1133">Transmembrane helix</keyword>
<feature type="transmembrane region" description="Helical" evidence="6">
    <location>
        <begin position="35"/>
        <end position="59"/>
    </location>
</feature>
<protein>
    <submittedName>
        <fullName evidence="8">Envelope stress response membrane protein PspC</fullName>
    </submittedName>
</protein>
<dbReference type="EMBL" id="VJWA01000002">
    <property type="protein sequence ID" value="TRW14983.1"/>
    <property type="molecule type" value="Genomic_DNA"/>
</dbReference>
<evidence type="ECO:0000313" key="9">
    <source>
        <dbReference type="Proteomes" id="UP000317894"/>
    </source>
</evidence>
<comment type="caution">
    <text evidence="8">The sequence shown here is derived from an EMBL/GenBank/DDBJ whole genome shotgun (WGS) entry which is preliminary data.</text>
</comment>
<evidence type="ECO:0000256" key="1">
    <source>
        <dbReference type="ARBA" id="ARBA00004162"/>
    </source>
</evidence>
<evidence type="ECO:0000256" key="4">
    <source>
        <dbReference type="ARBA" id="ARBA00022989"/>
    </source>
</evidence>
<sequence>MSARTRYYRDKRNGKFLGVLAGVADYVGWDPLWVRVLFVVGTLSGMGFLPLIYFTMAWFASDKPAELREESPEDRKFYAKLRVAPQRSIRDTRAMYRDVDRRLQDVEAYMTSSNSRLSSEIDALR</sequence>
<evidence type="ECO:0000256" key="3">
    <source>
        <dbReference type="ARBA" id="ARBA00022692"/>
    </source>
</evidence>
<reference evidence="8 9" key="1">
    <citation type="submission" date="2019-07" db="EMBL/GenBank/DDBJ databases">
        <title>Novel species isolated from glacier.</title>
        <authorList>
            <person name="Liu Q."/>
            <person name="Xin Y.-H."/>
        </authorList>
    </citation>
    <scope>NUCLEOTIDE SEQUENCE [LARGE SCALE GENOMIC DNA]</scope>
    <source>
        <strain evidence="8 9">LB1R16</strain>
    </source>
</reference>
<evidence type="ECO:0000256" key="5">
    <source>
        <dbReference type="ARBA" id="ARBA00023136"/>
    </source>
</evidence>
<dbReference type="AlphaFoldDB" id="A0A552U9T8"/>
<evidence type="ECO:0000256" key="2">
    <source>
        <dbReference type="ARBA" id="ARBA00022475"/>
    </source>
</evidence>
<dbReference type="PANTHER" id="PTHR33885:SF3">
    <property type="entry name" value="PHAGE SHOCK PROTEIN C"/>
    <property type="match status" value="1"/>
</dbReference>
<proteinExistence type="predicted"/>
<dbReference type="GO" id="GO:0005886">
    <property type="term" value="C:plasma membrane"/>
    <property type="evidence" value="ECO:0007669"/>
    <property type="project" value="UniProtKB-SubCell"/>
</dbReference>
<keyword evidence="2" id="KW-1003">Cell membrane</keyword>
<name>A0A552U9T8_9SPHN</name>
<dbReference type="PANTHER" id="PTHR33885">
    <property type="entry name" value="PHAGE SHOCK PROTEIN C"/>
    <property type="match status" value="1"/>
</dbReference>
<evidence type="ECO:0000259" key="7">
    <source>
        <dbReference type="Pfam" id="PF04024"/>
    </source>
</evidence>
<evidence type="ECO:0000313" key="8">
    <source>
        <dbReference type="EMBL" id="TRW14983.1"/>
    </source>
</evidence>
<dbReference type="InterPro" id="IPR014320">
    <property type="entry name" value="Phageshock_PspC"/>
</dbReference>
<dbReference type="InterPro" id="IPR052027">
    <property type="entry name" value="PspC"/>
</dbReference>
<comment type="subcellular location">
    <subcellularLocation>
        <location evidence="1">Cell membrane</location>
        <topology evidence="1">Single-pass membrane protein</topology>
    </subcellularLocation>
</comment>
<dbReference type="Proteomes" id="UP000317894">
    <property type="component" value="Unassembled WGS sequence"/>
</dbReference>
<organism evidence="8 9">
    <name type="scientific">Glacieibacterium frigidum</name>
    <dbReference type="NCBI Taxonomy" id="2593303"/>
    <lineage>
        <taxon>Bacteria</taxon>
        <taxon>Pseudomonadati</taxon>
        <taxon>Pseudomonadota</taxon>
        <taxon>Alphaproteobacteria</taxon>
        <taxon>Sphingomonadales</taxon>
        <taxon>Sphingosinicellaceae</taxon>
        <taxon>Glacieibacterium</taxon>
    </lineage>
</organism>
<keyword evidence="3 6" id="KW-0812">Transmembrane</keyword>
<feature type="domain" description="Phage shock protein PspC N-terminal" evidence="7">
    <location>
        <begin position="6"/>
        <end position="60"/>
    </location>
</feature>
<accession>A0A552U9T8</accession>
<evidence type="ECO:0000256" key="6">
    <source>
        <dbReference type="SAM" id="Phobius"/>
    </source>
</evidence>
<keyword evidence="9" id="KW-1185">Reference proteome</keyword>
<dbReference type="RefSeq" id="WP_144335152.1">
    <property type="nucleotide sequence ID" value="NZ_VJWA01000002.1"/>
</dbReference>
<dbReference type="Pfam" id="PF04024">
    <property type="entry name" value="PspC"/>
    <property type="match status" value="1"/>
</dbReference>
<dbReference type="InterPro" id="IPR007168">
    <property type="entry name" value="Phageshock_PspC_N"/>
</dbReference>